<evidence type="ECO:0000256" key="1">
    <source>
        <dbReference type="SAM" id="MobiDB-lite"/>
    </source>
</evidence>
<accession>A0ABP5Z1B5</accession>
<name>A0ABP5Z1B5_9ACTN</name>
<dbReference type="Proteomes" id="UP001501721">
    <property type="component" value="Unassembled WGS sequence"/>
</dbReference>
<feature type="region of interest" description="Disordered" evidence="1">
    <location>
        <begin position="19"/>
        <end position="38"/>
    </location>
</feature>
<sequence length="127" mass="13483">MSYNFLHWFKAARSAHRAARPPAGPALLSPPRSSPAGARAALYSDQPLEAATLARALKITAPTSYFTGQVHRLPDAPEAYGAVITRAKAAPAQSRSADLTATLRAHDAGGYGHREPLLNQELAKISN</sequence>
<reference evidence="3" key="1">
    <citation type="journal article" date="2019" name="Int. J. Syst. Evol. Microbiol.">
        <title>The Global Catalogue of Microorganisms (GCM) 10K type strain sequencing project: providing services to taxonomists for standard genome sequencing and annotation.</title>
        <authorList>
            <consortium name="The Broad Institute Genomics Platform"/>
            <consortium name="The Broad Institute Genome Sequencing Center for Infectious Disease"/>
            <person name="Wu L."/>
            <person name="Ma J."/>
        </authorList>
    </citation>
    <scope>NUCLEOTIDE SEQUENCE [LARGE SCALE GENOMIC DNA]</scope>
    <source>
        <strain evidence="3">JCM 6923</strain>
    </source>
</reference>
<dbReference type="EMBL" id="BAAATL010000017">
    <property type="protein sequence ID" value="GAA2489798.1"/>
    <property type="molecule type" value="Genomic_DNA"/>
</dbReference>
<evidence type="ECO:0000313" key="2">
    <source>
        <dbReference type="EMBL" id="GAA2489798.1"/>
    </source>
</evidence>
<evidence type="ECO:0000313" key="3">
    <source>
        <dbReference type="Proteomes" id="UP001501721"/>
    </source>
</evidence>
<protein>
    <submittedName>
        <fullName evidence="2">Uncharacterized protein</fullName>
    </submittedName>
</protein>
<gene>
    <name evidence="2" type="ORF">GCM10010422_40290</name>
</gene>
<feature type="compositionally biased region" description="Low complexity" evidence="1">
    <location>
        <begin position="25"/>
        <end position="38"/>
    </location>
</feature>
<keyword evidence="3" id="KW-1185">Reference proteome</keyword>
<organism evidence="2 3">
    <name type="scientific">Streptomyces graminearus</name>
    <dbReference type="NCBI Taxonomy" id="284030"/>
    <lineage>
        <taxon>Bacteria</taxon>
        <taxon>Bacillati</taxon>
        <taxon>Actinomycetota</taxon>
        <taxon>Actinomycetes</taxon>
        <taxon>Kitasatosporales</taxon>
        <taxon>Streptomycetaceae</taxon>
        <taxon>Streptomyces</taxon>
    </lineage>
</organism>
<proteinExistence type="predicted"/>
<comment type="caution">
    <text evidence="2">The sequence shown here is derived from an EMBL/GenBank/DDBJ whole genome shotgun (WGS) entry which is preliminary data.</text>
</comment>